<dbReference type="UniPathway" id="UPA00360">
    <property type="reaction ID" value="UER00485"/>
</dbReference>
<dbReference type="KEGG" id="salm:D0Y50_14020"/>
<evidence type="ECO:0000313" key="10">
    <source>
        <dbReference type="EMBL" id="AXR07367.1"/>
    </source>
</evidence>
<comment type="similarity">
    <text evidence="9">Belongs to the LpxL/LpxM/LpxP family.</text>
</comment>
<comment type="subcellular location">
    <subcellularLocation>
        <location evidence="9">Cell inner membrane</location>
        <topology evidence="9">Single-pass membrane protein</topology>
    </subcellularLocation>
</comment>
<keyword evidence="6 9" id="KW-1133">Transmembrane helix</keyword>
<comment type="catalytic activity">
    <reaction evidence="9">
        <text>an alpha-Kdo-(2-&gt;4)-alpha-Kdo-(2-&gt;6)-lipid IVA + a fatty acyl-[ACP] = an alpha-Kdo-(2-&gt;4)-alpha-Kdo-(2-&gt;6)-(acyl)-lipid IVA + holo-[ACP]</text>
        <dbReference type="Rhea" id="RHEA:69396"/>
        <dbReference type="Rhea" id="RHEA-COMP:9685"/>
        <dbReference type="Rhea" id="RHEA-COMP:14125"/>
        <dbReference type="ChEBI" id="CHEBI:64479"/>
        <dbReference type="ChEBI" id="CHEBI:138651"/>
        <dbReference type="ChEBI" id="CHEBI:176429"/>
        <dbReference type="ChEBI" id="CHEBI:176430"/>
        <dbReference type="EC" id="2.3.1.241"/>
    </reaction>
</comment>
<comment type="pathway">
    <text evidence="9">Bacterial outer membrane biogenesis; lipopolysaccharide biosynthesis.</text>
</comment>
<keyword evidence="7 9" id="KW-0472">Membrane</keyword>
<dbReference type="InterPro" id="IPR011920">
    <property type="entry name" value="Lipid_A_LpxL_LpxP"/>
</dbReference>
<dbReference type="AlphaFoldDB" id="A0A346NPB0"/>
<keyword evidence="1 9" id="KW-1003">Cell membrane</keyword>
<dbReference type="PIRSF" id="PIRSF026649">
    <property type="entry name" value="MsbB"/>
    <property type="match status" value="1"/>
</dbReference>
<evidence type="ECO:0000256" key="6">
    <source>
        <dbReference type="ARBA" id="ARBA00022989"/>
    </source>
</evidence>
<dbReference type="UniPathway" id="UPA00030"/>
<dbReference type="PANTHER" id="PTHR30606">
    <property type="entry name" value="LIPID A BIOSYNTHESIS LAUROYL ACYLTRANSFERASE"/>
    <property type="match status" value="1"/>
</dbReference>
<keyword evidence="3 9" id="KW-0808">Transferase</keyword>
<reference evidence="10 11" key="1">
    <citation type="submission" date="2018-08" db="EMBL/GenBank/DDBJ databases">
        <title>Salinimonas sediminis sp. nov., a piezophilic bacterium isolated from a deep-sea sediment sample from the New Britain Trench.</title>
        <authorList>
            <person name="Cao J."/>
        </authorList>
    </citation>
    <scope>NUCLEOTIDE SEQUENCE [LARGE SCALE GENOMIC DNA]</scope>
    <source>
        <strain evidence="10 11">N102</strain>
    </source>
</reference>
<evidence type="ECO:0000256" key="5">
    <source>
        <dbReference type="ARBA" id="ARBA00022985"/>
    </source>
</evidence>
<evidence type="ECO:0000256" key="3">
    <source>
        <dbReference type="ARBA" id="ARBA00022679"/>
    </source>
</evidence>
<dbReference type="PANTHER" id="PTHR30606:SF9">
    <property type="entry name" value="LIPID A BIOSYNTHESIS LAUROYLTRANSFERASE"/>
    <property type="match status" value="1"/>
</dbReference>
<dbReference type="GO" id="GO:0008913">
    <property type="term" value="F:Kdo2-lipid IVA acyltransferase activity"/>
    <property type="evidence" value="ECO:0007669"/>
    <property type="project" value="UniProtKB-EC"/>
</dbReference>
<dbReference type="CDD" id="cd07984">
    <property type="entry name" value="LPLAT_LABLAT-like"/>
    <property type="match status" value="1"/>
</dbReference>
<keyword evidence="2 9" id="KW-0997">Cell inner membrane</keyword>
<keyword evidence="4 9" id="KW-0812">Transmembrane</keyword>
<dbReference type="Pfam" id="PF03279">
    <property type="entry name" value="Lip_A_acyltrans"/>
    <property type="match status" value="1"/>
</dbReference>
<name>A0A346NPB0_9ALTE</name>
<comment type="pathway">
    <text evidence="9">Glycolipid biosynthesis; KDO(2)-lipid A biosynthesis; KDO(2)-lipid A from CMP-3-deoxy-D-manno-octulosonate and lipid IV(A): step 3/4.</text>
</comment>
<dbReference type="OrthoDB" id="9803456at2"/>
<dbReference type="GO" id="GO:0009103">
    <property type="term" value="P:lipopolysaccharide biosynthetic process"/>
    <property type="evidence" value="ECO:0007669"/>
    <property type="project" value="UniProtKB-UniRule"/>
</dbReference>
<keyword evidence="11" id="KW-1185">Reference proteome</keyword>
<dbReference type="Proteomes" id="UP000262073">
    <property type="component" value="Chromosome"/>
</dbReference>
<feature type="short sequence motif" description="HXXXXD motif" evidence="9">
    <location>
        <begin position="134"/>
        <end position="139"/>
    </location>
</feature>
<organism evidence="10 11">
    <name type="scientific">Salinimonas sediminis</name>
    <dbReference type="NCBI Taxonomy" id="2303538"/>
    <lineage>
        <taxon>Bacteria</taxon>
        <taxon>Pseudomonadati</taxon>
        <taxon>Pseudomonadota</taxon>
        <taxon>Gammaproteobacteria</taxon>
        <taxon>Alteromonadales</taxon>
        <taxon>Alteromonadaceae</taxon>
        <taxon>Alteromonas/Salinimonas group</taxon>
        <taxon>Salinimonas</taxon>
    </lineage>
</organism>
<evidence type="ECO:0000256" key="8">
    <source>
        <dbReference type="ARBA" id="ARBA00023315"/>
    </source>
</evidence>
<protein>
    <recommendedName>
        <fullName evidence="9">Lipid A biosynthesis acyltransferase</fullName>
        <ecNumber evidence="9">2.3.1.241</ecNumber>
    </recommendedName>
    <alternativeName>
        <fullName evidence="9">Kdo(2)-lipid IV(A) acyltransferase</fullName>
    </alternativeName>
</protein>
<dbReference type="RefSeq" id="WP_117317479.1">
    <property type="nucleotide sequence ID" value="NZ_CP031769.1"/>
</dbReference>
<proteinExistence type="inferred from homology"/>
<keyword evidence="8 9" id="KW-0012">Acyltransferase</keyword>
<evidence type="ECO:0000256" key="2">
    <source>
        <dbReference type="ARBA" id="ARBA00022519"/>
    </source>
</evidence>
<evidence type="ECO:0000256" key="1">
    <source>
        <dbReference type="ARBA" id="ARBA00022475"/>
    </source>
</evidence>
<dbReference type="GO" id="GO:0009245">
    <property type="term" value="P:lipid A biosynthetic process"/>
    <property type="evidence" value="ECO:0007669"/>
    <property type="project" value="InterPro"/>
</dbReference>
<evidence type="ECO:0000256" key="9">
    <source>
        <dbReference type="HAMAP-Rule" id="MF_01942"/>
    </source>
</evidence>
<sequence>MSAITPPSFKLRFLGPKYWLTWLGVVVLYAITWLPLPVIRKIGAGAGRLIGIIVPKRVKVAKRNIALTYPALTNTQVDELAHENVRRAGMALFETAMGWWWPGWRIRRCFTIEGYEHVEAALAQGKGVFGLALHNMNLEFACRGVGYTHPSIAFYRKHNNPLIDYLQYHGRARSNKYMIHKRNARALINALDNQELCLYLPDQDYGRSQSIFVPFGGVAETATSTATLMFARRANCVPMIFTSQYTAGGYKVKIYPAMNELATQDDRGALTYLNEQVCNIVAEQPESYLWMHKRFKTRPRDTDPSLYD</sequence>
<feature type="transmembrane region" description="Helical" evidence="9">
    <location>
        <begin position="20"/>
        <end position="39"/>
    </location>
</feature>
<gene>
    <name evidence="9 10" type="primary">lpxL</name>
    <name evidence="10" type="ORF">D0Y50_14020</name>
</gene>
<evidence type="ECO:0000256" key="4">
    <source>
        <dbReference type="ARBA" id="ARBA00022692"/>
    </source>
</evidence>
<dbReference type="GO" id="GO:0005886">
    <property type="term" value="C:plasma membrane"/>
    <property type="evidence" value="ECO:0007669"/>
    <property type="project" value="UniProtKB-SubCell"/>
</dbReference>
<dbReference type="InterPro" id="IPR004960">
    <property type="entry name" value="LipA_acyltrans"/>
</dbReference>
<evidence type="ECO:0000256" key="7">
    <source>
        <dbReference type="ARBA" id="ARBA00023136"/>
    </source>
</evidence>
<evidence type="ECO:0000313" key="11">
    <source>
        <dbReference type="Proteomes" id="UP000262073"/>
    </source>
</evidence>
<comment type="function">
    <text evidence="9">Catalyzes the transfer of an acyl chain from an acyl-[acyl-carrier-protein] (ACP) to a Kdo(2)-lipid IV(A) to form a Kdo(2)-(acyl)-lipid IV(A).</text>
</comment>
<dbReference type="NCBIfam" id="TIGR02207">
    <property type="entry name" value="lipid_A_htrB"/>
    <property type="match status" value="1"/>
</dbReference>
<dbReference type="HAMAP" id="MF_01942">
    <property type="entry name" value="Lipid_A_LpxL_LpxP"/>
    <property type="match status" value="1"/>
</dbReference>
<accession>A0A346NPB0</accession>
<dbReference type="EMBL" id="CP031769">
    <property type="protein sequence ID" value="AXR07367.1"/>
    <property type="molecule type" value="Genomic_DNA"/>
</dbReference>
<dbReference type="GO" id="GO:0036104">
    <property type="term" value="P:Kdo2-lipid A biosynthetic process"/>
    <property type="evidence" value="ECO:0007669"/>
    <property type="project" value="UniProtKB-UniRule"/>
</dbReference>
<keyword evidence="5 9" id="KW-0448">Lipopolysaccharide biosynthesis</keyword>
<dbReference type="EC" id="2.3.1.241" evidence="9"/>